<feature type="transmembrane region" description="Helical" evidence="11">
    <location>
        <begin position="640"/>
        <end position="659"/>
    </location>
</feature>
<feature type="domain" description="Piezo transmembrane helical unit" evidence="14">
    <location>
        <begin position="1465"/>
        <end position="1582"/>
    </location>
</feature>
<keyword evidence="4" id="KW-1003">Cell membrane</keyword>
<feature type="transmembrane region" description="Helical" evidence="11">
    <location>
        <begin position="1709"/>
        <end position="1729"/>
    </location>
</feature>
<keyword evidence="7" id="KW-0406">Ion transport</keyword>
<feature type="transmembrane region" description="Helical" evidence="11">
    <location>
        <begin position="592"/>
        <end position="611"/>
    </location>
</feature>
<evidence type="ECO:0000259" key="13">
    <source>
        <dbReference type="Pfam" id="PF15917"/>
    </source>
</evidence>
<feature type="transmembrane region" description="Helical" evidence="11">
    <location>
        <begin position="62"/>
        <end position="83"/>
    </location>
</feature>
<evidence type="ECO:0008006" key="19">
    <source>
        <dbReference type="Google" id="ProtNLM"/>
    </source>
</evidence>
<keyword evidence="6 11" id="KW-1133">Transmembrane helix</keyword>
<sequence length="2257" mass="263469">MANFWLATFLFRVVYPSAILLAVYIRPTVSSYVYMLLGLYMPFFSVPTPMSMARATGTYLKISLITCLLICLAVVGFYFVLYFPRSGSYNLENCSSLEIFLRTFGVVEFRNLPLGDAIAWLLPDPLMLLTVLALYFFLQKLTHDSAMTRNASGVEDEDRSELHVKQYVSIMASVAKYLLTFLVCVSAICRVSVFGLIYFFVFLCFLTHWAVYRPFSKFFARMAAVLVPVVFLHVSAIIFYQFQYFNQHEALGRKRLVTRLIQLYPYKTMLSCQDPRLFKTYFKSGFTAGLLAILFVMYIMCVLLTRHILKAQDGFWNFVWAFLRRERQRGAVGKWRFLLRKMQQKMAEEQVSVVFQAEHSIIFRIRSVCQQSLLYVITKSYLTANFIMMVWSITYVGWKSLILLVWANIMWLTPSEQKLMLRTSPFLILYIWFVLITNYLYSFSLSEQELPRYVGFLKLSSGSSTTSLRWLHLLVQSLFSVIIFSTMRQYRLERVKKKEREELAEIMGPQQSTAETTFASAWPKSAIFQSTGFFFTKWISLLWIWLVVVLMFILAYWGTVNLIKLVQAAFGILLVLSFQLCPFHFWKRCLPVYWWVLIVYSVVNLIFLYLYEVRLTQRFLNRFVASSEQFARFGIESHDISSRFIILVIPLVFQLAIVIQKNYLQKHFDKFTSPLLEEDYASESPDAQRGWKKVIVLSMRFKDLLFHVLELHLPKLLLLLGWCACVFDMCAFNFVFAVLLTISCFYSRVVAVPVLYTMSAWNLLLIMARTLYTHLYRNHHRWDFVGHYVRNGLNRSVVLNSAEWLGFRQSQFGWRYVDFEGIKWSFVLAAAVSLYRVVGLRQRHYRLARGVSTRMPETLFPDVDYRNCHDSTGNMIRFLVNYGYYRFGIELSAIVATIVLYVRMDLFSIIISIFLLVLLGRTRRFVIKMWFVVMLLLLVMVPFQYLMTLGFWPTFWDNTLTLYWNANDTMIRVQQFINQMNLVHPPKAKKLIFDFLLLLCMSRQWRAFRLERTWAGADFAGGNNEDVSATIDDPNVANPVPDFVGKTRNSLDVYKYLIFVSWFYVALLSTFFAGTMRPTIYSFGYIIGSFLLLWEGQDMFLRPPRSIIFRWNLLLYYNVFIMLFITLTQIFGCILVFHIENKYCRIMRLLSLGCVDDLGMFSGIAGLTVNSTCNVDKQRLGVGWDCVCFCFLIIQHRIFKSYYFFHLVRDAKAQAVLADRGAVLIEQFRQTQRQALDAERKAMISNIDIKLLKIKKNRQQIEEIRAGNYAGFDDLERELNIPLIPSKTQIVDADFDPSDPMFFTEFLTMAIQVDASSVLQERRARRRRKRDATSVTPSTQEAASTSLDQDSWQPAAWMRKPAEAGEFLLGMAEGGVVSITALLNHSTRSFRRVLAEVNVEKAFMKENPQYITGERVGLNQVWHPTTRLSPPPLNNSASQAAHRPTAYEASIYVKLAMALWYWFLCYSEWLCYFCIVMRQVFRSDFISLPLLLMVFCWGSLSMPKPSKTFWVTSIAYVLIMLLICNFFVMDVVDWNAYQFENNKFYPPTIIGLRRNINTTFNIVMLSVLLFHRSLLQSLGLWKSVAHRTVKLLDDGDYELKNRALWPVPSRGQTGTGTRTYTVSSTQVPLSDYFPQSLMHGIQKYAEQFRLFTQQLLFPSSTQLPVDVYTPMFLCDLINLFIVSFFFYAFVGEGETLGFVGFLKFNRVPISFISVFLCLFGLMVFDRWIYKGRRRFVKILFHFFQVIAFHIWFFVLYPMVTQKTFNRTPPVQVFYVLKCLYFLFSAYQIRNGYPLLTSFHCLWSGYTLFHRFAFKMYILIPYLFEMRSLLDWTCTDSCLGVSQWFKMEDITNNIFEQMCERNFELLTDKGSGKRKNRKIKYLIGGTLFVLLTLTLILPFLLFSLSDTVGVTTRPVRLKMSVFLGTEYPIFHAYAHGKTVTVFNQNLYMNLTKTFNNIEMVKSVFSTFQPEDIIAASWSRFSLTTWDMSPSRFEEFVSRVGDDKEPLFARLTIEYLHQGHGGDKKEKTFGQTSYALAPEERDHLLQMLTNASATEPVFIPAVLPKFLQIDKEGKPTSLPMMELISDKYSHGYESDKTDDEEDDDDDARADSTSFRSLLVALQRDSNKYWWEMQEYCSEQDENYQFYLKDLVMNTCDNIVVYVFNEKVFSSTISYVTASGILGMYLIYFMIIFSLIREMMIKAEEIWIEDIPNPEVLLRKCLEVYVARDIGNFELEEEIFEELVFIMRSREICIRLTKEV</sequence>
<dbReference type="PANTHER" id="PTHR47049:SF2">
    <property type="entry name" value="PIEZO-TYPE MECHANOSENSITIVE ION CHANNEL HOMOLOG"/>
    <property type="match status" value="1"/>
</dbReference>
<feature type="transmembrane region" description="Helical" evidence="11">
    <location>
        <begin position="470"/>
        <end position="490"/>
    </location>
</feature>
<dbReference type="InterPro" id="IPR031334">
    <property type="entry name" value="Piezo_cap_dom"/>
</dbReference>
<evidence type="ECO:0000313" key="18">
    <source>
        <dbReference type="Proteomes" id="UP000625711"/>
    </source>
</evidence>
<evidence type="ECO:0000259" key="12">
    <source>
        <dbReference type="Pfam" id="PF12166"/>
    </source>
</evidence>
<evidence type="ECO:0000256" key="6">
    <source>
        <dbReference type="ARBA" id="ARBA00022989"/>
    </source>
</evidence>
<evidence type="ECO:0000256" key="5">
    <source>
        <dbReference type="ARBA" id="ARBA00022692"/>
    </source>
</evidence>
<dbReference type="OrthoDB" id="6772639at2759"/>
<feature type="transmembrane region" description="Helical" evidence="11">
    <location>
        <begin position="1738"/>
        <end position="1759"/>
    </location>
</feature>
<feature type="transmembrane region" description="Helical" evidence="11">
    <location>
        <begin position="538"/>
        <end position="559"/>
    </location>
</feature>
<feature type="compositionally biased region" description="Polar residues" evidence="10">
    <location>
        <begin position="1333"/>
        <end position="1352"/>
    </location>
</feature>
<feature type="transmembrane region" description="Helical" evidence="11">
    <location>
        <begin position="426"/>
        <end position="444"/>
    </location>
</feature>
<dbReference type="GO" id="GO:0005886">
    <property type="term" value="C:plasma membrane"/>
    <property type="evidence" value="ECO:0007669"/>
    <property type="project" value="UniProtKB-SubCell"/>
</dbReference>
<dbReference type="InterPro" id="IPR056768">
    <property type="entry name" value="THU_Piezo"/>
</dbReference>
<dbReference type="InterPro" id="IPR056770">
    <property type="entry name" value="Piezo_THU9_anchor"/>
</dbReference>
<evidence type="ECO:0000256" key="10">
    <source>
        <dbReference type="SAM" id="MobiDB-lite"/>
    </source>
</evidence>
<keyword evidence="8 11" id="KW-0472">Membrane</keyword>
<comment type="similarity">
    <text evidence="2">Belongs to the PIEZO (TC 1.A.75) family.</text>
</comment>
<dbReference type="PANTHER" id="PTHR47049">
    <property type="entry name" value="PIEZO-TYPE MECHANOSENSITIVE ION CHANNEL HOMOLOG"/>
    <property type="match status" value="1"/>
</dbReference>
<keyword evidence="3" id="KW-0813">Transport</keyword>
<keyword evidence="9" id="KW-0407">Ion channel</keyword>
<feature type="transmembrane region" description="Helical" evidence="11">
    <location>
        <begin position="821"/>
        <end position="838"/>
    </location>
</feature>
<feature type="transmembrane region" description="Helical" evidence="11">
    <location>
        <begin position="219"/>
        <end position="242"/>
    </location>
</feature>
<gene>
    <name evidence="17" type="ORF">GWI33_018340</name>
</gene>
<keyword evidence="18" id="KW-1185">Reference proteome</keyword>
<feature type="transmembrane region" description="Helical" evidence="11">
    <location>
        <begin position="891"/>
        <end position="918"/>
    </location>
</feature>
<feature type="transmembrane region" description="Helical" evidence="11">
    <location>
        <begin position="1114"/>
        <end position="1137"/>
    </location>
</feature>
<dbReference type="Pfam" id="PF24871">
    <property type="entry name" value="Piezo_TM1-24"/>
    <property type="match status" value="1"/>
</dbReference>
<feature type="transmembrane region" description="Helical" evidence="11">
    <location>
        <begin position="1053"/>
        <end position="1072"/>
    </location>
</feature>
<comment type="caution">
    <text evidence="17">The sequence shown here is derived from an EMBL/GenBank/DDBJ whole genome shotgun (WGS) entry which is preliminary data.</text>
</comment>
<evidence type="ECO:0000256" key="1">
    <source>
        <dbReference type="ARBA" id="ARBA00004651"/>
    </source>
</evidence>
<dbReference type="Pfam" id="PF23188">
    <property type="entry name" value="THU_Piezo1"/>
    <property type="match status" value="1"/>
</dbReference>
<dbReference type="Pfam" id="PF15917">
    <property type="entry name" value="Piezo_TM25-28"/>
    <property type="match status" value="1"/>
</dbReference>
<evidence type="ECO:0000256" key="11">
    <source>
        <dbReference type="SAM" id="Phobius"/>
    </source>
</evidence>
<feature type="transmembrane region" description="Helical" evidence="11">
    <location>
        <begin position="32"/>
        <end position="50"/>
    </location>
</feature>
<dbReference type="GO" id="GO:0008381">
    <property type="term" value="F:mechanosensitive monoatomic ion channel activity"/>
    <property type="evidence" value="ECO:0007669"/>
    <property type="project" value="InterPro"/>
</dbReference>
<evidence type="ECO:0000256" key="9">
    <source>
        <dbReference type="ARBA" id="ARBA00023303"/>
    </source>
</evidence>
<evidence type="ECO:0000256" key="8">
    <source>
        <dbReference type="ARBA" id="ARBA00023136"/>
    </source>
</evidence>
<feature type="domain" description="Piezo TM25-28" evidence="13">
    <location>
        <begin position="1036"/>
        <end position="1266"/>
    </location>
</feature>
<feature type="transmembrane region" description="Helical" evidence="11">
    <location>
        <begin position="716"/>
        <end position="742"/>
    </location>
</feature>
<organism evidence="17 18">
    <name type="scientific">Rhynchophorus ferrugineus</name>
    <name type="common">Red palm weevil</name>
    <name type="synonym">Curculio ferrugineus</name>
    <dbReference type="NCBI Taxonomy" id="354439"/>
    <lineage>
        <taxon>Eukaryota</taxon>
        <taxon>Metazoa</taxon>
        <taxon>Ecdysozoa</taxon>
        <taxon>Arthropoda</taxon>
        <taxon>Hexapoda</taxon>
        <taxon>Insecta</taxon>
        <taxon>Pterygota</taxon>
        <taxon>Neoptera</taxon>
        <taxon>Endopterygota</taxon>
        <taxon>Coleoptera</taxon>
        <taxon>Polyphaga</taxon>
        <taxon>Cucujiformia</taxon>
        <taxon>Curculionidae</taxon>
        <taxon>Dryophthorinae</taxon>
        <taxon>Rhynchophorus</taxon>
    </lineage>
</organism>
<dbReference type="Pfam" id="PF24874">
    <property type="entry name" value="Piezo_THU9_anchor"/>
    <property type="match status" value="1"/>
</dbReference>
<feature type="transmembrane region" description="Helical" evidence="11">
    <location>
        <begin position="1509"/>
        <end position="1528"/>
    </location>
</feature>
<feature type="transmembrane region" description="Helical" evidence="11">
    <location>
        <begin position="1079"/>
        <end position="1094"/>
    </location>
</feature>
<dbReference type="InterPro" id="IPR056769">
    <property type="entry name" value="Piezo_TM1-24"/>
</dbReference>
<dbReference type="Pfam" id="PF12166">
    <property type="entry name" value="Piezo_cap"/>
    <property type="match status" value="1"/>
</dbReference>
<evidence type="ECO:0000259" key="16">
    <source>
        <dbReference type="Pfam" id="PF24874"/>
    </source>
</evidence>
<feature type="transmembrane region" description="Helical" evidence="11">
    <location>
        <begin position="754"/>
        <end position="772"/>
    </location>
</feature>
<evidence type="ECO:0000259" key="14">
    <source>
        <dbReference type="Pfam" id="PF23188"/>
    </source>
</evidence>
<reference evidence="17" key="1">
    <citation type="submission" date="2020-08" db="EMBL/GenBank/DDBJ databases">
        <title>Genome sequencing and assembly of the red palm weevil Rhynchophorus ferrugineus.</title>
        <authorList>
            <person name="Dias G.B."/>
            <person name="Bergman C.M."/>
            <person name="Manee M."/>
        </authorList>
    </citation>
    <scope>NUCLEOTIDE SEQUENCE</scope>
    <source>
        <strain evidence="17">AA-2017</strain>
        <tissue evidence="17">Whole larva</tissue>
    </source>
</reference>
<feature type="transmembrane region" description="Helical" evidence="11">
    <location>
        <begin position="2170"/>
        <end position="2193"/>
    </location>
</feature>
<comment type="subcellular location">
    <subcellularLocation>
        <location evidence="1">Cell membrane</location>
        <topology evidence="1">Multi-pass membrane protein</topology>
    </subcellularLocation>
</comment>
<keyword evidence="5 11" id="KW-0812">Transmembrane</keyword>
<evidence type="ECO:0000313" key="17">
    <source>
        <dbReference type="EMBL" id="KAF7268592.1"/>
    </source>
</evidence>
<feature type="transmembrane region" description="Helical" evidence="11">
    <location>
        <begin position="1459"/>
        <end position="1479"/>
    </location>
</feature>
<feature type="region of interest" description="Disordered" evidence="10">
    <location>
        <begin position="1322"/>
        <end position="1352"/>
    </location>
</feature>
<feature type="transmembrane region" description="Helical" evidence="11">
    <location>
        <begin position="117"/>
        <end position="138"/>
    </location>
</feature>
<feature type="domain" description="Piezo THU9 and anchor" evidence="16">
    <location>
        <begin position="1665"/>
        <end position="1902"/>
    </location>
</feature>
<feature type="transmembrane region" description="Helical" evidence="11">
    <location>
        <begin position="930"/>
        <end position="952"/>
    </location>
</feature>
<evidence type="ECO:0000256" key="2">
    <source>
        <dbReference type="ARBA" id="ARBA00007821"/>
    </source>
</evidence>
<name>A0A834HTP4_RHYFE</name>
<dbReference type="Proteomes" id="UP000625711">
    <property type="component" value="Unassembled WGS sequence"/>
</dbReference>
<proteinExistence type="inferred from homology"/>
<dbReference type="InterPro" id="IPR031805">
    <property type="entry name" value="Piezo_TM25-28"/>
</dbReference>
<evidence type="ECO:0000256" key="3">
    <source>
        <dbReference type="ARBA" id="ARBA00022448"/>
    </source>
</evidence>
<feature type="domain" description="Piezo non-specific cation channel cap" evidence="12">
    <location>
        <begin position="1939"/>
        <end position="2256"/>
    </location>
</feature>
<feature type="domain" description="Piezo TM1-24" evidence="15">
    <location>
        <begin position="26"/>
        <end position="668"/>
    </location>
</feature>
<evidence type="ECO:0000256" key="7">
    <source>
        <dbReference type="ARBA" id="ARBA00023065"/>
    </source>
</evidence>
<feature type="transmembrane region" description="Helical" evidence="11">
    <location>
        <begin position="1880"/>
        <end position="1903"/>
    </location>
</feature>
<evidence type="ECO:0000256" key="4">
    <source>
        <dbReference type="ARBA" id="ARBA00022475"/>
    </source>
</evidence>
<accession>A0A834HTP4</accession>
<dbReference type="InterPro" id="IPR027272">
    <property type="entry name" value="Piezo"/>
</dbReference>
<dbReference type="EMBL" id="JAACXV010014319">
    <property type="protein sequence ID" value="KAF7268592.1"/>
    <property type="molecule type" value="Genomic_DNA"/>
</dbReference>
<evidence type="ECO:0000259" key="15">
    <source>
        <dbReference type="Pfam" id="PF24871"/>
    </source>
</evidence>
<protein>
    <recommendedName>
        <fullName evidence="19">Piezo-type mechanosensitive ion channel component</fullName>
    </recommendedName>
</protein>
<feature type="transmembrane region" description="Helical" evidence="11">
    <location>
        <begin position="285"/>
        <end position="305"/>
    </location>
</feature>